<organism evidence="2 3">
    <name type="scientific">Lysinibacillus halotolerans</name>
    <dbReference type="NCBI Taxonomy" id="1368476"/>
    <lineage>
        <taxon>Bacteria</taxon>
        <taxon>Bacillati</taxon>
        <taxon>Bacillota</taxon>
        <taxon>Bacilli</taxon>
        <taxon>Bacillales</taxon>
        <taxon>Bacillaceae</taxon>
        <taxon>Lysinibacillus</taxon>
    </lineage>
</organism>
<accession>A0A3M8GYC5</accession>
<dbReference type="GO" id="GO:0015074">
    <property type="term" value="P:DNA integration"/>
    <property type="evidence" value="ECO:0007669"/>
    <property type="project" value="InterPro"/>
</dbReference>
<dbReference type="EMBL" id="RHLQ01000097">
    <property type="protein sequence ID" value="RNC95371.1"/>
    <property type="molecule type" value="Genomic_DNA"/>
</dbReference>
<feature type="domain" description="Integrase catalytic" evidence="1">
    <location>
        <begin position="123"/>
        <end position="316"/>
    </location>
</feature>
<evidence type="ECO:0000313" key="2">
    <source>
        <dbReference type="EMBL" id="RNC95371.1"/>
    </source>
</evidence>
<dbReference type="InterPro" id="IPR001584">
    <property type="entry name" value="Integrase_cat-core"/>
</dbReference>
<dbReference type="AlphaFoldDB" id="A0A3M8GYC5"/>
<dbReference type="PROSITE" id="PS50994">
    <property type="entry name" value="INTEGRASE"/>
    <property type="match status" value="1"/>
</dbReference>
<comment type="caution">
    <text evidence="2">The sequence shown here is derived from an EMBL/GenBank/DDBJ whole genome shotgun (WGS) entry which is preliminary data.</text>
</comment>
<evidence type="ECO:0000259" key="1">
    <source>
        <dbReference type="PROSITE" id="PS50994"/>
    </source>
</evidence>
<dbReference type="NCBIfam" id="NF033546">
    <property type="entry name" value="transpos_IS21"/>
    <property type="match status" value="1"/>
</dbReference>
<evidence type="ECO:0000313" key="3">
    <source>
        <dbReference type="Proteomes" id="UP000279909"/>
    </source>
</evidence>
<name>A0A3M8GYC5_9BACI</name>
<reference evidence="2 3" key="1">
    <citation type="journal article" date="2014" name="Int. J. Syst. Evol. Microbiol.">
        <title>Lysinibacillus halotolerans sp. nov., isolated from saline-alkaline soil.</title>
        <authorList>
            <person name="Kong D."/>
            <person name="Wang Y."/>
            <person name="Zhao B."/>
            <person name="Li Y."/>
            <person name="Song J."/>
            <person name="Zhai Y."/>
            <person name="Zhang C."/>
            <person name="Wang H."/>
            <person name="Chen X."/>
            <person name="Zhao B."/>
            <person name="Ruan Z."/>
        </authorList>
    </citation>
    <scope>NUCLEOTIDE SEQUENCE [LARGE SCALE GENOMIC DNA]</scope>
    <source>
        <strain evidence="2 3">MCCC 1A12703</strain>
    </source>
</reference>
<dbReference type="OrthoDB" id="92877at2"/>
<keyword evidence="3" id="KW-1185">Reference proteome</keyword>
<protein>
    <submittedName>
        <fullName evidence="2">IS21 family transposase</fullName>
    </submittedName>
</protein>
<dbReference type="SUPFAM" id="SSF53098">
    <property type="entry name" value="Ribonuclease H-like"/>
    <property type="match status" value="1"/>
</dbReference>
<sequence>MLAMSDINCIKKLRNEKGLSISEIQRTMKINWRTAKKYADEDQIPQEKLFKKKGMMYEEKWGEIVSDWLFEDSKLKKKSRRTKKQMFEELKDLGFQGSYRTVCYFISEWKNTHQEEKDNGYERLEHPPGEAQVDFGVMEAVQDGEIVDIHALVMSFPNSNAGYSVPLPSENQECFLYGLNILFKQVGGVPKRIRIDNLTPAVKKTRTKIEEAQLTDEFIQFQNYYGFDVQVCNPRSGHEKGNVENKVGYVRYNFFTSAPIMESYESLTDQLFHRLEADRNRIHYSKNVRIEDLWQEEKKYLLALPEKPYPVFKEEFVKVNKYNEIKVDQSLIHVPKGANYNQLQMILTWDQLKIVSPNGEILLDDYRPYMKKRKALPWLSIIKTWIQKPRVVEYSRYTKYLPGRVKEFLLVDNLIIRRKRLNGLANLLVTHDMKGINENFYELIAEEKLPGENDPYEVDWIKYDSLAPIEEVANETKY</sequence>
<proteinExistence type="predicted"/>
<gene>
    <name evidence="2" type="ORF">EC501_18230</name>
</gene>
<dbReference type="Proteomes" id="UP000279909">
    <property type="component" value="Unassembled WGS sequence"/>
</dbReference>
<dbReference type="InterPro" id="IPR012337">
    <property type="entry name" value="RNaseH-like_sf"/>
</dbReference>
<dbReference type="PANTHER" id="PTHR35004">
    <property type="entry name" value="TRANSPOSASE RV3428C-RELATED"/>
    <property type="match status" value="1"/>
</dbReference>